<proteinExistence type="predicted"/>
<gene>
    <name evidence="2" type="ORF">TRSC58_07644</name>
</gene>
<evidence type="ECO:0000256" key="1">
    <source>
        <dbReference type="SAM" id="MobiDB-lite"/>
    </source>
</evidence>
<keyword evidence="3" id="KW-1185">Reference proteome</keyword>
<accession>A0A061ISS2</accession>
<evidence type="ECO:0000313" key="2">
    <source>
        <dbReference type="EMBL" id="ESL04826.1"/>
    </source>
</evidence>
<dbReference type="AlphaFoldDB" id="A0A061ISS2"/>
<sequence length="70" mass="7788">MMPLFACQASSVIVSTWYSSLLFLVCFSRCVCLCVSVKQQGGNEKQTRAHHNTKKGKKKKRPETRSGGPL</sequence>
<protein>
    <recommendedName>
        <fullName evidence="4">Secreted protein</fullName>
    </recommendedName>
</protein>
<dbReference type="Proteomes" id="UP000031737">
    <property type="component" value="Unassembled WGS sequence"/>
</dbReference>
<organism evidence="2 3">
    <name type="scientific">Trypanosoma rangeli SC58</name>
    <dbReference type="NCBI Taxonomy" id="429131"/>
    <lineage>
        <taxon>Eukaryota</taxon>
        <taxon>Discoba</taxon>
        <taxon>Euglenozoa</taxon>
        <taxon>Kinetoplastea</taxon>
        <taxon>Metakinetoplastina</taxon>
        <taxon>Trypanosomatida</taxon>
        <taxon>Trypanosomatidae</taxon>
        <taxon>Trypanosoma</taxon>
        <taxon>Herpetosoma</taxon>
    </lineage>
</organism>
<evidence type="ECO:0000313" key="3">
    <source>
        <dbReference type="Proteomes" id="UP000031737"/>
    </source>
</evidence>
<dbReference type="EMBL" id="AUPL01008488">
    <property type="protein sequence ID" value="ESL04826.1"/>
    <property type="molecule type" value="Genomic_DNA"/>
</dbReference>
<feature type="region of interest" description="Disordered" evidence="1">
    <location>
        <begin position="40"/>
        <end position="70"/>
    </location>
</feature>
<feature type="compositionally biased region" description="Basic residues" evidence="1">
    <location>
        <begin position="48"/>
        <end position="62"/>
    </location>
</feature>
<reference evidence="2 3" key="1">
    <citation type="submission" date="2013-07" db="EMBL/GenBank/DDBJ databases">
        <authorList>
            <person name="Stoco P.H."/>
            <person name="Wagner G."/>
            <person name="Gerber A."/>
            <person name="Zaha A."/>
            <person name="Thompson C."/>
            <person name="Bartholomeu D.C."/>
            <person name="Luckemeyer D.D."/>
            <person name="Bahia D."/>
            <person name="Loreto E."/>
            <person name="Prestes E.B."/>
            <person name="Lima F.M."/>
            <person name="Rodrigues-Luiz G."/>
            <person name="Vallejo G.A."/>
            <person name="Filho J.F."/>
            <person name="Monteiro K.M."/>
            <person name="Tyler K.M."/>
            <person name="de Almeida L.G."/>
            <person name="Ortiz M.F."/>
            <person name="Siervo M.A."/>
            <person name="de Moraes M.H."/>
            <person name="Cunha O.L."/>
            <person name="Mendonca-Neto R."/>
            <person name="Silva R."/>
            <person name="Teixeira S.M."/>
            <person name="Murta S.M."/>
            <person name="Sincero T.C."/>
            <person name="Mendes T.A."/>
            <person name="Urmenyi T.P."/>
            <person name="Silva V.G."/>
            <person name="da Rocha W.D."/>
            <person name="Andersson B."/>
            <person name="Romanha A.J."/>
            <person name="Steindel M."/>
            <person name="de Vasconcelos A.T."/>
            <person name="Grisard E.C."/>
        </authorList>
    </citation>
    <scope>NUCLEOTIDE SEQUENCE [LARGE SCALE GENOMIC DNA]</scope>
    <source>
        <strain evidence="2 3">SC58</strain>
    </source>
</reference>
<evidence type="ECO:0008006" key="4">
    <source>
        <dbReference type="Google" id="ProtNLM"/>
    </source>
</evidence>
<comment type="caution">
    <text evidence="2">The sequence shown here is derived from an EMBL/GenBank/DDBJ whole genome shotgun (WGS) entry which is preliminary data.</text>
</comment>
<name>A0A061ISS2_TRYRA</name>
<dbReference type="VEuPathDB" id="TriTrypDB:TRSC58_07644"/>